<dbReference type="PANTHER" id="PTHR19303">
    <property type="entry name" value="TRANSPOSON"/>
    <property type="match status" value="1"/>
</dbReference>
<dbReference type="EMBL" id="CACVKT020008934">
    <property type="protein sequence ID" value="CAC5418616.1"/>
    <property type="molecule type" value="Genomic_DNA"/>
</dbReference>
<dbReference type="Pfam" id="PF03184">
    <property type="entry name" value="DDE_1"/>
    <property type="match status" value="1"/>
</dbReference>
<keyword evidence="4" id="KW-1185">Reference proteome</keyword>
<protein>
    <recommendedName>
        <fullName evidence="2">DDE-1 domain-containing protein</fullName>
    </recommendedName>
</protein>
<name>A0A6J8EF80_MYTCO</name>
<accession>A0A6J8EF80</accession>
<evidence type="ECO:0000259" key="2">
    <source>
        <dbReference type="Pfam" id="PF03184"/>
    </source>
</evidence>
<dbReference type="GO" id="GO:0003677">
    <property type="term" value="F:DNA binding"/>
    <property type="evidence" value="ECO:0007669"/>
    <property type="project" value="TreeGrafter"/>
</dbReference>
<dbReference type="Proteomes" id="UP000507470">
    <property type="component" value="Unassembled WGS sequence"/>
</dbReference>
<proteinExistence type="predicted"/>
<gene>
    <name evidence="3" type="ORF">MCOR_51040</name>
</gene>
<evidence type="ECO:0000313" key="3">
    <source>
        <dbReference type="EMBL" id="CAC5418616.1"/>
    </source>
</evidence>
<dbReference type="PANTHER" id="PTHR19303:SF74">
    <property type="entry name" value="POGO TRANSPOSABLE ELEMENT WITH KRAB DOMAIN"/>
    <property type="match status" value="1"/>
</dbReference>
<dbReference type="AlphaFoldDB" id="A0A6J8EF80"/>
<dbReference type="InterPro" id="IPR004875">
    <property type="entry name" value="DDE_SF_endonuclease_dom"/>
</dbReference>
<organism evidence="3 4">
    <name type="scientific">Mytilus coruscus</name>
    <name type="common">Sea mussel</name>
    <dbReference type="NCBI Taxonomy" id="42192"/>
    <lineage>
        <taxon>Eukaryota</taxon>
        <taxon>Metazoa</taxon>
        <taxon>Spiralia</taxon>
        <taxon>Lophotrochozoa</taxon>
        <taxon>Mollusca</taxon>
        <taxon>Bivalvia</taxon>
        <taxon>Autobranchia</taxon>
        <taxon>Pteriomorphia</taxon>
        <taxon>Mytilida</taxon>
        <taxon>Mytiloidea</taxon>
        <taxon>Mytilidae</taxon>
        <taxon>Mytilinae</taxon>
        <taxon>Mytilus</taxon>
    </lineage>
</organism>
<dbReference type="OrthoDB" id="6156430at2759"/>
<dbReference type="GO" id="GO:0005634">
    <property type="term" value="C:nucleus"/>
    <property type="evidence" value="ECO:0007669"/>
    <property type="project" value="TreeGrafter"/>
</dbReference>
<dbReference type="InterPro" id="IPR050863">
    <property type="entry name" value="CenT-Element_Derived"/>
</dbReference>
<feature type="domain" description="DDE-1" evidence="2">
    <location>
        <begin position="213"/>
        <end position="379"/>
    </location>
</feature>
<reference evidence="3 4" key="1">
    <citation type="submission" date="2020-06" db="EMBL/GenBank/DDBJ databases">
        <authorList>
            <person name="Li R."/>
            <person name="Bekaert M."/>
        </authorList>
    </citation>
    <scope>NUCLEOTIDE SEQUENCE [LARGE SCALE GENOMIC DNA]</scope>
    <source>
        <strain evidence="4">wild</strain>
    </source>
</reference>
<evidence type="ECO:0000313" key="4">
    <source>
        <dbReference type="Proteomes" id="UP000507470"/>
    </source>
</evidence>
<sequence>MSQLKSFRERELTGVNTTYQWLALRSVKDQFDHECYRKASQVFGVPKTTIIDHVSGRIELNSKPGRKPVIPIEMENVIARKVVEAANKGFGITKKQLQMKISRLCKVQKIETPFKRGIPGDDWWRGFKSRHPEIALRKPEKLSTSRSRMLNRVVVTKYFVDLEKVIRDNNLKAAHIWNMDETGKQFEHNPTNVCARKGSRNVPGRTSNSRENVTILASVNAEGNVMPPMCVVKGKTIRSVQSFCCLDAPINTVWSFQERAWMCDMLGELWFKDIFLAHCGPERPQLLLLDSHRSHEVLGLLEEACNENIIVFALPPHCTHMLQPLDRTVFGTFSKAYDRECTEFLSKHPNNDINKQTWPRVFKTAWEAALTVDNIKNGFLACGIFPFDASVIPDSAFLPSDPFDVPLPVNENNSNSFQATETQAIVTVASDSNLDISVNESTDEIEVLQPAFSPIAEIRNIDDGFSSLDQVPLLLMALGNNEVQLEEIQATQDLVLSNDDNDGVQLETLNTELENVEGITEVNTLKRSITNSNHWNIDVESIFGLATASSEKKKKVRKSSSLTSHRILTSEEVMREKRMKEAEKEKLNFEKEKRKEIRQMKRESR</sequence>
<feature type="compositionally biased region" description="Basic and acidic residues" evidence="1">
    <location>
        <begin position="568"/>
        <end position="605"/>
    </location>
</feature>
<evidence type="ECO:0000256" key="1">
    <source>
        <dbReference type="SAM" id="MobiDB-lite"/>
    </source>
</evidence>
<feature type="region of interest" description="Disordered" evidence="1">
    <location>
        <begin position="556"/>
        <end position="605"/>
    </location>
</feature>